<comment type="caution">
    <text evidence="6">The sequence shown here is derived from an EMBL/GenBank/DDBJ whole genome shotgun (WGS) entry which is preliminary data.</text>
</comment>
<organism evidence="6 7">
    <name type="scientific">Spirochaeta isovalerica</name>
    <dbReference type="NCBI Taxonomy" id="150"/>
    <lineage>
        <taxon>Bacteria</taxon>
        <taxon>Pseudomonadati</taxon>
        <taxon>Spirochaetota</taxon>
        <taxon>Spirochaetia</taxon>
        <taxon>Spirochaetales</taxon>
        <taxon>Spirochaetaceae</taxon>
        <taxon>Spirochaeta</taxon>
    </lineage>
</organism>
<evidence type="ECO:0000313" key="6">
    <source>
        <dbReference type="EMBL" id="MBB6480526.1"/>
    </source>
</evidence>
<evidence type="ECO:0000256" key="2">
    <source>
        <dbReference type="ARBA" id="ARBA00022692"/>
    </source>
</evidence>
<feature type="transmembrane region" description="Helical" evidence="5">
    <location>
        <begin position="123"/>
        <end position="144"/>
    </location>
</feature>
<evidence type="ECO:0000256" key="5">
    <source>
        <dbReference type="SAM" id="Phobius"/>
    </source>
</evidence>
<feature type="transmembrane region" description="Helical" evidence="5">
    <location>
        <begin position="23"/>
        <end position="53"/>
    </location>
</feature>
<dbReference type="RefSeq" id="WP_184746785.1">
    <property type="nucleotide sequence ID" value="NZ_JACHGJ010000003.1"/>
</dbReference>
<dbReference type="CDD" id="cd16914">
    <property type="entry name" value="EcfT"/>
    <property type="match status" value="1"/>
</dbReference>
<protein>
    <submittedName>
        <fullName evidence="6">Energy-coupling factor transport system permease protein</fullName>
    </submittedName>
</protein>
<keyword evidence="7" id="KW-1185">Reference proteome</keyword>
<dbReference type="AlphaFoldDB" id="A0A841R9T6"/>
<evidence type="ECO:0000256" key="1">
    <source>
        <dbReference type="ARBA" id="ARBA00004141"/>
    </source>
</evidence>
<proteinExistence type="predicted"/>
<sequence>MKKLFNYNEADSFVHNLSGVSKLIGFLAMTFTVMLTFDVRVIGVVMVLAVLTFRVSGIKLRDLKVVLYYISFFVTLNFIMTFIFDPRYGVRLYGTEHVLFTITERYTMTEEQLFYQLTKISKYAATIPFGLLFFLTTHPSEFAASMNRIGLHYKVAYTVSLTLRYLPDIYSEYQIISKAQQARGLEMSKKQKFGKRIKEYFKMIFPLIMSSLDRINNISDAMDLRGFAKHNKRTWYHTRKLSRNDIMVIIFTVTIFAGSVAVTIFINHGRFWNPFI</sequence>
<dbReference type="EMBL" id="JACHGJ010000003">
    <property type="protein sequence ID" value="MBB6480526.1"/>
    <property type="molecule type" value="Genomic_DNA"/>
</dbReference>
<reference evidence="6 7" key="1">
    <citation type="submission" date="2020-08" db="EMBL/GenBank/DDBJ databases">
        <title>Genomic Encyclopedia of Type Strains, Phase IV (KMG-IV): sequencing the most valuable type-strain genomes for metagenomic binning, comparative biology and taxonomic classification.</title>
        <authorList>
            <person name="Goeker M."/>
        </authorList>
    </citation>
    <scope>NUCLEOTIDE SEQUENCE [LARGE SCALE GENOMIC DNA]</scope>
    <source>
        <strain evidence="6 7">DSM 2461</strain>
    </source>
</reference>
<dbReference type="Proteomes" id="UP000587760">
    <property type="component" value="Unassembled WGS sequence"/>
</dbReference>
<keyword evidence="3 5" id="KW-1133">Transmembrane helix</keyword>
<evidence type="ECO:0000313" key="7">
    <source>
        <dbReference type="Proteomes" id="UP000587760"/>
    </source>
</evidence>
<comment type="subcellular location">
    <subcellularLocation>
        <location evidence="1">Membrane</location>
        <topology evidence="1">Multi-pass membrane protein</topology>
    </subcellularLocation>
</comment>
<dbReference type="PANTHER" id="PTHR33514">
    <property type="entry name" value="PROTEIN ABCI12, CHLOROPLASTIC"/>
    <property type="match status" value="1"/>
</dbReference>
<dbReference type="PANTHER" id="PTHR33514:SF1">
    <property type="entry name" value="ABC TRANSPORTER PERMEASE"/>
    <property type="match status" value="1"/>
</dbReference>
<feature type="transmembrane region" description="Helical" evidence="5">
    <location>
        <begin position="65"/>
        <end position="84"/>
    </location>
</feature>
<evidence type="ECO:0000256" key="4">
    <source>
        <dbReference type="ARBA" id="ARBA00023136"/>
    </source>
</evidence>
<feature type="transmembrane region" description="Helical" evidence="5">
    <location>
        <begin position="246"/>
        <end position="266"/>
    </location>
</feature>
<dbReference type="Pfam" id="PF02361">
    <property type="entry name" value="CbiQ"/>
    <property type="match status" value="1"/>
</dbReference>
<name>A0A841R9T6_9SPIO</name>
<keyword evidence="2 5" id="KW-0812">Transmembrane</keyword>
<gene>
    <name evidence="6" type="ORF">HNR50_002189</name>
</gene>
<dbReference type="InterPro" id="IPR003339">
    <property type="entry name" value="ABC/ECF_trnsptr_transmembrane"/>
</dbReference>
<accession>A0A841R9T6</accession>
<evidence type="ECO:0000256" key="3">
    <source>
        <dbReference type="ARBA" id="ARBA00022989"/>
    </source>
</evidence>
<dbReference type="GO" id="GO:0005886">
    <property type="term" value="C:plasma membrane"/>
    <property type="evidence" value="ECO:0007669"/>
    <property type="project" value="TreeGrafter"/>
</dbReference>
<keyword evidence="4 5" id="KW-0472">Membrane</keyword>